<dbReference type="PANTHER" id="PTHR39639:SF1">
    <property type="entry name" value="DUF262 DOMAIN-CONTAINING PROTEIN"/>
    <property type="match status" value="1"/>
</dbReference>
<evidence type="ECO:0000259" key="1">
    <source>
        <dbReference type="Pfam" id="PF03235"/>
    </source>
</evidence>
<protein>
    <recommendedName>
        <fullName evidence="1">GmrSD restriction endonucleases N-terminal domain-containing protein</fullName>
    </recommendedName>
</protein>
<accession>A0A917JC67</accession>
<organism evidence="2 3">
    <name type="scientific">Mucilaginibacter galii</name>
    <dbReference type="NCBI Taxonomy" id="2005073"/>
    <lineage>
        <taxon>Bacteria</taxon>
        <taxon>Pseudomonadati</taxon>
        <taxon>Bacteroidota</taxon>
        <taxon>Sphingobacteriia</taxon>
        <taxon>Sphingobacteriales</taxon>
        <taxon>Sphingobacteriaceae</taxon>
        <taxon>Mucilaginibacter</taxon>
    </lineage>
</organism>
<dbReference type="RefSeq" id="WP_188418534.1">
    <property type="nucleotide sequence ID" value="NZ_BMDO01000013.1"/>
</dbReference>
<gene>
    <name evidence="2" type="ORF">GCM10011425_36310</name>
</gene>
<evidence type="ECO:0000313" key="2">
    <source>
        <dbReference type="EMBL" id="GGI52419.1"/>
    </source>
</evidence>
<dbReference type="Pfam" id="PF03235">
    <property type="entry name" value="GmrSD_N"/>
    <property type="match status" value="1"/>
</dbReference>
<dbReference type="InterPro" id="IPR004919">
    <property type="entry name" value="GmrSD_N"/>
</dbReference>
<dbReference type="EMBL" id="BMDO01000013">
    <property type="protein sequence ID" value="GGI52419.1"/>
    <property type="molecule type" value="Genomic_DNA"/>
</dbReference>
<dbReference type="AlphaFoldDB" id="A0A917JC67"/>
<sequence length="557" mass="64303">MNFCIIRLGKDSVSDIQKIDDAKDEFSAFKVSVICKQVPFEVNNGTYCLIWLGSDNNKGIPTNWEQGIRAFGKVLKKTGGPVYNDTWEVDVEIGFVLTKSIKKLEILSVNSKSYALSANIPVVGLNTSSNQTIQLIKPNELRQDISALFYCINAVDNNFYRYLDKYYPELGNYTIFNPPLDEDNVDFLYEEIESELIDTETETSIISKSFDPSLVNIDNRLVNIDLIVKRLRQQPPEIDLYPEFQRSDDLWDRTKQSRLIESILIRFPLPAFYFDGSDKNNWLVVDGLQRLSSIRNFMLTKTLKLTNLEFLAQLEGFGFDDLDRSLQRQIEETQIIAYVINPGTPDDVKFNIFKRINTGGLVLTAQEIRHALYQGKPSKFIAELSDLEQFKIATNYSIRSQRMLDRDFINRFLAFYLLGEQNYMPDLDTFMSRAMAQIYILPDTVLNKCKDSFINSMQLNSIIFESNAFRRIDRNSTRKKPLNKALFDVFSVLFARLDTPSYEKLKDCRKQFVHGFINLLEVDSLFQSSISSSTSDRNRVTYRFEKISELIESILGN</sequence>
<reference evidence="2" key="2">
    <citation type="submission" date="2020-09" db="EMBL/GenBank/DDBJ databases">
        <authorList>
            <person name="Sun Q."/>
            <person name="Sedlacek I."/>
        </authorList>
    </citation>
    <scope>NUCLEOTIDE SEQUENCE</scope>
    <source>
        <strain evidence="2">CCM 8711</strain>
    </source>
</reference>
<name>A0A917JC67_9SPHI</name>
<dbReference type="Proteomes" id="UP000662074">
    <property type="component" value="Unassembled WGS sequence"/>
</dbReference>
<proteinExistence type="predicted"/>
<reference evidence="2" key="1">
    <citation type="journal article" date="2014" name="Int. J. Syst. Evol. Microbiol.">
        <title>Complete genome sequence of Corynebacterium casei LMG S-19264T (=DSM 44701T), isolated from a smear-ripened cheese.</title>
        <authorList>
            <consortium name="US DOE Joint Genome Institute (JGI-PGF)"/>
            <person name="Walter F."/>
            <person name="Albersmeier A."/>
            <person name="Kalinowski J."/>
            <person name="Ruckert C."/>
        </authorList>
    </citation>
    <scope>NUCLEOTIDE SEQUENCE</scope>
    <source>
        <strain evidence="2">CCM 8711</strain>
    </source>
</reference>
<dbReference type="PANTHER" id="PTHR39639">
    <property type="entry name" value="CHROMOSOME 16, WHOLE GENOME SHOTGUN SEQUENCE"/>
    <property type="match status" value="1"/>
</dbReference>
<evidence type="ECO:0000313" key="3">
    <source>
        <dbReference type="Proteomes" id="UP000662074"/>
    </source>
</evidence>
<keyword evidence="3" id="KW-1185">Reference proteome</keyword>
<comment type="caution">
    <text evidence="2">The sequence shown here is derived from an EMBL/GenBank/DDBJ whole genome shotgun (WGS) entry which is preliminary data.</text>
</comment>
<feature type="domain" description="GmrSD restriction endonucleases N-terminal" evidence="1">
    <location>
        <begin position="239"/>
        <end position="373"/>
    </location>
</feature>